<gene>
    <name evidence="1" type="ORF">LCGC14_2887880</name>
</gene>
<name>A0A0F8XY53_9ZZZZ</name>
<accession>A0A0F8XY53</accession>
<protein>
    <submittedName>
        <fullName evidence="1">Uncharacterized protein</fullName>
    </submittedName>
</protein>
<proteinExistence type="predicted"/>
<reference evidence="1" key="1">
    <citation type="journal article" date="2015" name="Nature">
        <title>Complex archaea that bridge the gap between prokaryotes and eukaryotes.</title>
        <authorList>
            <person name="Spang A."/>
            <person name="Saw J.H."/>
            <person name="Jorgensen S.L."/>
            <person name="Zaremba-Niedzwiedzka K."/>
            <person name="Martijn J."/>
            <person name="Lind A.E."/>
            <person name="van Eijk R."/>
            <person name="Schleper C."/>
            <person name="Guy L."/>
            <person name="Ettema T.J."/>
        </authorList>
    </citation>
    <scope>NUCLEOTIDE SEQUENCE</scope>
</reference>
<evidence type="ECO:0000313" key="1">
    <source>
        <dbReference type="EMBL" id="KKK74027.1"/>
    </source>
</evidence>
<dbReference type="EMBL" id="LAZR01056513">
    <property type="protein sequence ID" value="KKK74027.1"/>
    <property type="molecule type" value="Genomic_DNA"/>
</dbReference>
<dbReference type="AlphaFoldDB" id="A0A0F8XY53"/>
<sequence>MSVPDHELWWWKKDNKPDKVRCDRNGCDRKATRQVTWRHMSTREGQDTKTAWRHIACDSHADWWTEDYGNRPSGASVTGWMPA</sequence>
<organism evidence="1">
    <name type="scientific">marine sediment metagenome</name>
    <dbReference type="NCBI Taxonomy" id="412755"/>
    <lineage>
        <taxon>unclassified sequences</taxon>
        <taxon>metagenomes</taxon>
        <taxon>ecological metagenomes</taxon>
    </lineage>
</organism>
<comment type="caution">
    <text evidence="1">The sequence shown here is derived from an EMBL/GenBank/DDBJ whole genome shotgun (WGS) entry which is preliminary data.</text>
</comment>